<dbReference type="AlphaFoldDB" id="A0AAV7UTV4"/>
<sequence length="86" mass="9819">MSDQGWSDTGEEVEEVEQQEKGGRVFGTRLTSTLGLVWQELPQGKKVTQLGLWQPRNLGRKQRWCQRGQLNHINATRGAKKRDGQD</sequence>
<dbReference type="Proteomes" id="UP001066276">
    <property type="component" value="Chromosome 2_2"/>
</dbReference>
<protein>
    <submittedName>
        <fullName evidence="2">Uncharacterized protein</fullName>
    </submittedName>
</protein>
<proteinExistence type="predicted"/>
<reference evidence="2" key="1">
    <citation type="journal article" date="2022" name="bioRxiv">
        <title>Sequencing and chromosome-scale assembly of the giantPleurodeles waltlgenome.</title>
        <authorList>
            <person name="Brown T."/>
            <person name="Elewa A."/>
            <person name="Iarovenko S."/>
            <person name="Subramanian E."/>
            <person name="Araus A.J."/>
            <person name="Petzold A."/>
            <person name="Susuki M."/>
            <person name="Suzuki K.-i.T."/>
            <person name="Hayashi T."/>
            <person name="Toyoda A."/>
            <person name="Oliveira C."/>
            <person name="Osipova E."/>
            <person name="Leigh N.D."/>
            <person name="Simon A."/>
            <person name="Yun M.H."/>
        </authorList>
    </citation>
    <scope>NUCLEOTIDE SEQUENCE</scope>
    <source>
        <strain evidence="2">20211129_DDA</strain>
        <tissue evidence="2">Liver</tissue>
    </source>
</reference>
<comment type="caution">
    <text evidence="2">The sequence shown here is derived from an EMBL/GenBank/DDBJ whole genome shotgun (WGS) entry which is preliminary data.</text>
</comment>
<evidence type="ECO:0000313" key="2">
    <source>
        <dbReference type="EMBL" id="KAJ1191801.1"/>
    </source>
</evidence>
<evidence type="ECO:0000256" key="1">
    <source>
        <dbReference type="SAM" id="MobiDB-lite"/>
    </source>
</evidence>
<evidence type="ECO:0000313" key="3">
    <source>
        <dbReference type="Proteomes" id="UP001066276"/>
    </source>
</evidence>
<organism evidence="2 3">
    <name type="scientific">Pleurodeles waltl</name>
    <name type="common">Iberian ribbed newt</name>
    <dbReference type="NCBI Taxonomy" id="8319"/>
    <lineage>
        <taxon>Eukaryota</taxon>
        <taxon>Metazoa</taxon>
        <taxon>Chordata</taxon>
        <taxon>Craniata</taxon>
        <taxon>Vertebrata</taxon>
        <taxon>Euteleostomi</taxon>
        <taxon>Amphibia</taxon>
        <taxon>Batrachia</taxon>
        <taxon>Caudata</taxon>
        <taxon>Salamandroidea</taxon>
        <taxon>Salamandridae</taxon>
        <taxon>Pleurodelinae</taxon>
        <taxon>Pleurodeles</taxon>
    </lineage>
</organism>
<accession>A0AAV7UTV4</accession>
<dbReference type="EMBL" id="JANPWB010000004">
    <property type="protein sequence ID" value="KAJ1191801.1"/>
    <property type="molecule type" value="Genomic_DNA"/>
</dbReference>
<gene>
    <name evidence="2" type="ORF">NDU88_001116</name>
</gene>
<name>A0AAV7UTV4_PLEWA</name>
<keyword evidence="3" id="KW-1185">Reference proteome</keyword>
<feature type="region of interest" description="Disordered" evidence="1">
    <location>
        <begin position="1"/>
        <end position="24"/>
    </location>
</feature>